<dbReference type="Pfam" id="PF00535">
    <property type="entry name" value="Glycos_transf_2"/>
    <property type="match status" value="1"/>
</dbReference>
<dbReference type="CDD" id="cd04187">
    <property type="entry name" value="DPM1_like_bac"/>
    <property type="match status" value="1"/>
</dbReference>
<dbReference type="PANTHER" id="PTHR48090:SF3">
    <property type="entry name" value="UNDECAPRENYL-PHOSPHATE 4-DEOXY-4-FORMAMIDO-L-ARABINOSE TRANSFERASE"/>
    <property type="match status" value="1"/>
</dbReference>
<dbReference type="Proteomes" id="UP000233517">
    <property type="component" value="Unassembled WGS sequence"/>
</dbReference>
<dbReference type="InterPro" id="IPR029044">
    <property type="entry name" value="Nucleotide-diphossugar_trans"/>
</dbReference>
<keyword evidence="1" id="KW-1003">Cell membrane</keyword>
<protein>
    <submittedName>
        <fullName evidence="10">Glycosyltransferase</fullName>
    </submittedName>
</protein>
<dbReference type="GO" id="GO:0009103">
    <property type="term" value="P:lipopolysaccharide biosynthetic process"/>
    <property type="evidence" value="ECO:0007669"/>
    <property type="project" value="UniProtKB-KW"/>
</dbReference>
<organism evidence="10 11">
    <name type="scientific">Candidatus Falkowbacteria bacterium HGW-Falkowbacteria-1</name>
    <dbReference type="NCBI Taxonomy" id="2013768"/>
    <lineage>
        <taxon>Bacteria</taxon>
        <taxon>Candidatus Falkowiibacteriota</taxon>
    </lineage>
</organism>
<evidence type="ECO:0000256" key="8">
    <source>
        <dbReference type="SAM" id="Phobius"/>
    </source>
</evidence>
<keyword evidence="6 8" id="KW-1133">Transmembrane helix</keyword>
<feature type="domain" description="Glycosyltransferase 2-like" evidence="9">
    <location>
        <begin position="8"/>
        <end position="165"/>
    </location>
</feature>
<accession>A0A2N2EA93</accession>
<feature type="transmembrane region" description="Helical" evidence="8">
    <location>
        <begin position="274"/>
        <end position="293"/>
    </location>
</feature>
<dbReference type="SUPFAM" id="SSF53448">
    <property type="entry name" value="Nucleotide-diphospho-sugar transferases"/>
    <property type="match status" value="1"/>
</dbReference>
<proteinExistence type="predicted"/>
<evidence type="ECO:0000313" key="10">
    <source>
        <dbReference type="EMBL" id="PKM91647.1"/>
    </source>
</evidence>
<evidence type="ECO:0000256" key="4">
    <source>
        <dbReference type="ARBA" id="ARBA00022692"/>
    </source>
</evidence>
<dbReference type="Gene3D" id="3.90.550.10">
    <property type="entry name" value="Spore Coat Polysaccharide Biosynthesis Protein SpsA, Chain A"/>
    <property type="match status" value="1"/>
</dbReference>
<evidence type="ECO:0000256" key="3">
    <source>
        <dbReference type="ARBA" id="ARBA00022679"/>
    </source>
</evidence>
<dbReference type="GO" id="GO:0005886">
    <property type="term" value="C:plasma membrane"/>
    <property type="evidence" value="ECO:0007669"/>
    <property type="project" value="TreeGrafter"/>
</dbReference>
<dbReference type="EMBL" id="PHAI01000001">
    <property type="protein sequence ID" value="PKM91647.1"/>
    <property type="molecule type" value="Genomic_DNA"/>
</dbReference>
<evidence type="ECO:0000313" key="11">
    <source>
        <dbReference type="Proteomes" id="UP000233517"/>
    </source>
</evidence>
<evidence type="ECO:0000256" key="6">
    <source>
        <dbReference type="ARBA" id="ARBA00022989"/>
    </source>
</evidence>
<comment type="caution">
    <text evidence="10">The sequence shown here is derived from an EMBL/GenBank/DDBJ whole genome shotgun (WGS) entry which is preliminary data.</text>
</comment>
<evidence type="ECO:0000256" key="1">
    <source>
        <dbReference type="ARBA" id="ARBA00022475"/>
    </source>
</evidence>
<dbReference type="InterPro" id="IPR001173">
    <property type="entry name" value="Glyco_trans_2-like"/>
</dbReference>
<keyword evidence="3 10" id="KW-0808">Transferase</keyword>
<keyword evidence="2" id="KW-0328">Glycosyltransferase</keyword>
<dbReference type="GO" id="GO:0016757">
    <property type="term" value="F:glycosyltransferase activity"/>
    <property type="evidence" value="ECO:0007669"/>
    <property type="project" value="UniProtKB-KW"/>
</dbReference>
<dbReference type="AlphaFoldDB" id="A0A2N2EA93"/>
<evidence type="ECO:0000256" key="5">
    <source>
        <dbReference type="ARBA" id="ARBA00022985"/>
    </source>
</evidence>
<keyword evidence="4 8" id="KW-0812">Transmembrane</keyword>
<reference evidence="10 11" key="1">
    <citation type="journal article" date="2017" name="ISME J.">
        <title>Potential for microbial H2 and metal transformations associated with novel bacteria and archaea in deep terrestrial subsurface sediments.</title>
        <authorList>
            <person name="Hernsdorf A.W."/>
            <person name="Amano Y."/>
            <person name="Miyakawa K."/>
            <person name="Ise K."/>
            <person name="Suzuki Y."/>
            <person name="Anantharaman K."/>
            <person name="Probst A."/>
            <person name="Burstein D."/>
            <person name="Thomas B.C."/>
            <person name="Banfield J.F."/>
        </authorList>
    </citation>
    <scope>NUCLEOTIDE SEQUENCE [LARGE SCALE GENOMIC DNA]</scope>
    <source>
        <strain evidence="10">HGW-Falkowbacteria-1</strain>
    </source>
</reference>
<evidence type="ECO:0000259" key="9">
    <source>
        <dbReference type="Pfam" id="PF00535"/>
    </source>
</evidence>
<gene>
    <name evidence="10" type="ORF">CVU82_00340</name>
</gene>
<sequence>MENELMFSIIVPVYNEQHSLAGLHKEIVETMNSLKNNFEIIFVNDGSIDGTLEELKILSPIKIINFRRNFGQTSALDAGIKMAAGKYLITMDGDGQNNPIDIPKLFDKLIRDDLDLVSGWRKDRKDKFSKKFFSKVIARLRKFLINDGISDSGCTLKIYKKECFDTLNLYGEMHRFIPAILKIRGFKMGEIEVSHRPRLSGKTKYTWRRGVKGVLDLFSVWFWYKYVQRPLHLFGGLGISLILLSFVSGVFVIYLKFFKNQSLSDTVLTDLTLFGFFIGVLLLVFGLMSDILARTYFNTAQRRPYNIKEIIENK</sequence>
<dbReference type="InterPro" id="IPR050256">
    <property type="entry name" value="Glycosyltransferase_2"/>
</dbReference>
<dbReference type="PANTHER" id="PTHR48090">
    <property type="entry name" value="UNDECAPRENYL-PHOSPHATE 4-DEOXY-4-FORMAMIDO-L-ARABINOSE TRANSFERASE-RELATED"/>
    <property type="match status" value="1"/>
</dbReference>
<keyword evidence="5" id="KW-0448">Lipopolysaccharide biosynthesis</keyword>
<name>A0A2N2EA93_9BACT</name>
<feature type="transmembrane region" description="Helical" evidence="8">
    <location>
        <begin position="231"/>
        <end position="254"/>
    </location>
</feature>
<evidence type="ECO:0000256" key="7">
    <source>
        <dbReference type="ARBA" id="ARBA00023136"/>
    </source>
</evidence>
<evidence type="ECO:0000256" key="2">
    <source>
        <dbReference type="ARBA" id="ARBA00022676"/>
    </source>
</evidence>
<keyword evidence="7 8" id="KW-0472">Membrane</keyword>